<evidence type="ECO:0000256" key="3">
    <source>
        <dbReference type="ARBA" id="ARBA00022833"/>
    </source>
</evidence>
<evidence type="ECO:0000256" key="2">
    <source>
        <dbReference type="ARBA" id="ARBA00022723"/>
    </source>
</evidence>
<dbReference type="OrthoDB" id="2993351at2759"/>
<proteinExistence type="inferred from homology"/>
<sequence>MGKAKRSPAAASAPRKSSAATARRAPAILSARDRASRAGESLQKPPKAADPPPAPPASPPAAGQEEEEEEEEDKKKGAPSPPPPPCALDLGAQQERWLQFQKRQRVTCEEAAKLLLDTFEYQGLVKHTGGCHCGAVRFEVWASDVIHVFECNCSICVKKQNRHFIVPASHFKLLKGANNLATYTFNTHCAKHTFCKTCGVQSFYTPRSNPDGYGIAPHCLDEGTVTKVTVEAINGQEWEKAVKGHPTIRAMSKP</sequence>
<dbReference type="AlphaFoldDB" id="A0A9Q0XEJ9"/>
<evidence type="ECO:0000313" key="6">
    <source>
        <dbReference type="EMBL" id="KAJ7308796.1"/>
    </source>
</evidence>
<evidence type="ECO:0000256" key="1">
    <source>
        <dbReference type="ARBA" id="ARBA00005495"/>
    </source>
</evidence>
<keyword evidence="3" id="KW-0862">Zinc</keyword>
<keyword evidence="2" id="KW-0479">Metal-binding</keyword>
<dbReference type="GO" id="GO:0016846">
    <property type="term" value="F:carbon-sulfur lyase activity"/>
    <property type="evidence" value="ECO:0007669"/>
    <property type="project" value="InterPro"/>
</dbReference>
<dbReference type="InterPro" id="IPR006913">
    <property type="entry name" value="CENP-V/GFA"/>
</dbReference>
<feature type="compositionally biased region" description="Pro residues" evidence="4">
    <location>
        <begin position="48"/>
        <end position="59"/>
    </location>
</feature>
<feature type="domain" description="CENP-V/GFA" evidence="5">
    <location>
        <begin position="127"/>
        <end position="239"/>
    </location>
</feature>
<accession>A0A9Q0XEJ9</accession>
<dbReference type="GO" id="GO:0046872">
    <property type="term" value="F:metal ion binding"/>
    <property type="evidence" value="ECO:0007669"/>
    <property type="project" value="UniProtKB-KW"/>
</dbReference>
<dbReference type="InterPro" id="IPR052355">
    <property type="entry name" value="CENP-V-like"/>
</dbReference>
<feature type="compositionally biased region" description="Low complexity" evidence="4">
    <location>
        <begin position="7"/>
        <end position="27"/>
    </location>
</feature>
<evidence type="ECO:0000256" key="4">
    <source>
        <dbReference type="SAM" id="MobiDB-lite"/>
    </source>
</evidence>
<name>A0A9Q0XEJ9_9SAUR</name>
<dbReference type="InterPro" id="IPR011057">
    <property type="entry name" value="Mss4-like_sf"/>
</dbReference>
<keyword evidence="7" id="KW-1185">Reference proteome</keyword>
<dbReference type="PROSITE" id="PS51891">
    <property type="entry name" value="CENP_V_GFA"/>
    <property type="match status" value="1"/>
</dbReference>
<organism evidence="6 7">
    <name type="scientific">Phrynocephalus forsythii</name>
    <dbReference type="NCBI Taxonomy" id="171643"/>
    <lineage>
        <taxon>Eukaryota</taxon>
        <taxon>Metazoa</taxon>
        <taxon>Chordata</taxon>
        <taxon>Craniata</taxon>
        <taxon>Vertebrata</taxon>
        <taxon>Euteleostomi</taxon>
        <taxon>Lepidosauria</taxon>
        <taxon>Squamata</taxon>
        <taxon>Bifurcata</taxon>
        <taxon>Unidentata</taxon>
        <taxon>Episquamata</taxon>
        <taxon>Toxicofera</taxon>
        <taxon>Iguania</taxon>
        <taxon>Acrodonta</taxon>
        <taxon>Agamidae</taxon>
        <taxon>Agaminae</taxon>
        <taxon>Phrynocephalus</taxon>
    </lineage>
</organism>
<dbReference type="Gene3D" id="2.170.150.70">
    <property type="match status" value="1"/>
</dbReference>
<dbReference type="PANTHER" id="PTHR28620:SF1">
    <property type="entry name" value="CENP-V_GFA DOMAIN-CONTAINING PROTEIN"/>
    <property type="match status" value="1"/>
</dbReference>
<comment type="similarity">
    <text evidence="1">Belongs to the Gfa family.</text>
</comment>
<gene>
    <name evidence="6" type="ORF">JRQ81_008062</name>
</gene>
<feature type="region of interest" description="Disordered" evidence="4">
    <location>
        <begin position="1"/>
        <end position="89"/>
    </location>
</feature>
<reference evidence="6" key="1">
    <citation type="journal article" date="2023" name="DNA Res.">
        <title>Chromosome-level genome assembly of Phrynocephalus forsythii using third-generation DNA sequencing and Hi-C analysis.</title>
        <authorList>
            <person name="Qi Y."/>
            <person name="Zhao W."/>
            <person name="Zhao Y."/>
            <person name="Niu C."/>
            <person name="Cao S."/>
            <person name="Zhang Y."/>
        </authorList>
    </citation>
    <scope>NUCLEOTIDE SEQUENCE</scope>
    <source>
        <tissue evidence="6">Muscle</tissue>
    </source>
</reference>
<dbReference type="EMBL" id="JAPFRF010000017">
    <property type="protein sequence ID" value="KAJ7308796.1"/>
    <property type="molecule type" value="Genomic_DNA"/>
</dbReference>
<comment type="caution">
    <text evidence="6">The sequence shown here is derived from an EMBL/GenBank/DDBJ whole genome shotgun (WGS) entry which is preliminary data.</text>
</comment>
<dbReference type="Pfam" id="PF04828">
    <property type="entry name" value="GFA"/>
    <property type="match status" value="1"/>
</dbReference>
<dbReference type="SUPFAM" id="SSF51316">
    <property type="entry name" value="Mss4-like"/>
    <property type="match status" value="1"/>
</dbReference>
<protein>
    <recommendedName>
        <fullName evidence="5">CENP-V/GFA domain-containing protein</fullName>
    </recommendedName>
</protein>
<evidence type="ECO:0000259" key="5">
    <source>
        <dbReference type="PROSITE" id="PS51891"/>
    </source>
</evidence>
<dbReference type="PANTHER" id="PTHR28620">
    <property type="entry name" value="CENTROMERE PROTEIN V"/>
    <property type="match status" value="1"/>
</dbReference>
<evidence type="ECO:0000313" key="7">
    <source>
        <dbReference type="Proteomes" id="UP001142489"/>
    </source>
</evidence>
<dbReference type="Proteomes" id="UP001142489">
    <property type="component" value="Unassembled WGS sequence"/>
</dbReference>